<dbReference type="AlphaFoldDB" id="C6JSE6"/>
<organism evidence="2">
    <name type="scientific">Sorghum bicolor</name>
    <name type="common">Sorghum</name>
    <name type="synonym">Sorghum vulgare</name>
    <dbReference type="NCBI Taxonomy" id="4558"/>
    <lineage>
        <taxon>Eukaryota</taxon>
        <taxon>Viridiplantae</taxon>
        <taxon>Streptophyta</taxon>
        <taxon>Embryophyta</taxon>
        <taxon>Tracheophyta</taxon>
        <taxon>Spermatophyta</taxon>
        <taxon>Magnoliopsida</taxon>
        <taxon>Liliopsida</taxon>
        <taxon>Poales</taxon>
        <taxon>Poaceae</taxon>
        <taxon>PACMAD clade</taxon>
        <taxon>Panicoideae</taxon>
        <taxon>Andropogonodae</taxon>
        <taxon>Andropogoneae</taxon>
        <taxon>Sorghinae</taxon>
        <taxon>Sorghum</taxon>
    </lineage>
</organism>
<evidence type="ECO:0000256" key="1">
    <source>
        <dbReference type="SAM" id="Phobius"/>
    </source>
</evidence>
<dbReference type="HOGENOM" id="CLU_2927232_0_0_1"/>
<keyword evidence="1" id="KW-1133">Transmembrane helix</keyword>
<evidence type="ECO:0000313" key="2">
    <source>
        <dbReference type="EMBL" id="EES20490.1"/>
    </source>
</evidence>
<protein>
    <submittedName>
        <fullName evidence="2">Uncharacterized protein</fullName>
    </submittedName>
</protein>
<gene>
    <name evidence="2" type="primary">Sb0466s002020</name>
    <name evidence="2" type="ORF">SORBIDRAFT_0466s002020</name>
</gene>
<proteinExistence type="predicted"/>
<dbReference type="EMBL" id="GL003059">
    <property type="protein sequence ID" value="EES20490.1"/>
    <property type="molecule type" value="Genomic_DNA"/>
</dbReference>
<accession>C6JSE6</accession>
<reference evidence="2" key="1">
    <citation type="journal article" date="2009" name="Nature">
        <title>The Sorghum bicolor genome and the diversification of grasses.</title>
        <authorList>
            <person name="Paterson A.H."/>
            <person name="Bowers J.E."/>
            <person name="Bruggmann R."/>
            <person name="Dubchak I."/>
            <person name="Grimwood J."/>
            <person name="Gundlach H."/>
            <person name="Haberer G."/>
            <person name="Hellsten U."/>
            <person name="Mitros T."/>
            <person name="Poliakov A."/>
            <person name="Schmutz J."/>
            <person name="Spannagl M."/>
            <person name="Tang H."/>
            <person name="Wang X."/>
            <person name="Wicker T."/>
            <person name="Bharti A.K."/>
            <person name="Chapman J."/>
            <person name="Feltus F.A."/>
            <person name="Gowik U."/>
            <person name="Grigoriev I.V."/>
            <person name="Lyons E."/>
            <person name="Maher C.A."/>
            <person name="Martis M."/>
            <person name="Narechania A."/>
            <person name="Otillar R.P."/>
            <person name="Penning B.W."/>
            <person name="Salamov A.A."/>
            <person name="Wang Y."/>
            <person name="Zhang L."/>
            <person name="Carpita N.C."/>
            <person name="Freeling M."/>
            <person name="Gingle A.R."/>
            <person name="Hash C.T."/>
            <person name="Keller B."/>
            <person name="Klein P."/>
            <person name="Kresovich S."/>
            <person name="McCann M.C."/>
            <person name="Ming R."/>
            <person name="Peterson D.G."/>
            <person name="Mehboob-ur-Rahman"/>
            <person name="Ware D."/>
            <person name="Westhoff P."/>
            <person name="Mayer K.F."/>
            <person name="Messing J."/>
            <person name="Rokhsar D.S."/>
        </authorList>
    </citation>
    <scope>NUCLEOTIDE SEQUENCE [LARGE SCALE GENOMIC DNA]</scope>
</reference>
<feature type="transmembrane region" description="Helical" evidence="1">
    <location>
        <begin position="7"/>
        <end position="29"/>
    </location>
</feature>
<keyword evidence="1" id="KW-0812">Transmembrane</keyword>
<name>C6JSE6_SORBI</name>
<sequence>MRHHKNTTAITCSSTIIFLVGYVIVGPIWTSHHSNCYLSIHHKRQTHLKNWQKCMLGLRRK</sequence>
<keyword evidence="1" id="KW-0472">Membrane</keyword>